<feature type="compositionally biased region" description="Low complexity" evidence="5">
    <location>
        <begin position="107"/>
        <end position="119"/>
    </location>
</feature>
<feature type="domain" description="RNA polymerase sigma factor 70 region 4 type 2" evidence="7">
    <location>
        <begin position="129"/>
        <end position="181"/>
    </location>
</feature>
<evidence type="ECO:0000256" key="4">
    <source>
        <dbReference type="ARBA" id="ARBA00023163"/>
    </source>
</evidence>
<keyword evidence="9" id="KW-1185">Reference proteome</keyword>
<organism evidence="8 9">
    <name type="scientific">Novosphingobium indicum</name>
    <dbReference type="NCBI Taxonomy" id="462949"/>
    <lineage>
        <taxon>Bacteria</taxon>
        <taxon>Pseudomonadati</taxon>
        <taxon>Pseudomonadota</taxon>
        <taxon>Alphaproteobacteria</taxon>
        <taxon>Sphingomonadales</taxon>
        <taxon>Sphingomonadaceae</taxon>
        <taxon>Novosphingobium</taxon>
    </lineage>
</organism>
<dbReference type="InterPro" id="IPR014284">
    <property type="entry name" value="RNA_pol_sigma-70_dom"/>
</dbReference>
<sequence>MPEQPPHPLPDNQAEETGSASGGLIAIFVEQRAVLLRFLGRRLQDAALAEDVLQDVWIKLNDRPPTRPIADPLAYLFQVCENAARDLRRSEGRRHLREKSWAEHRAPGGSESETEPSPEQRAIEREALQRIGEKLERLPDRTRRIFVAFRLEGRPQKDLAHDHGISLSAVQKHLQRAYRALLKPEEEENSTDADAGRSPP</sequence>
<dbReference type="NCBIfam" id="TIGR02937">
    <property type="entry name" value="sigma70-ECF"/>
    <property type="match status" value="1"/>
</dbReference>
<evidence type="ECO:0000256" key="2">
    <source>
        <dbReference type="ARBA" id="ARBA00023015"/>
    </source>
</evidence>
<evidence type="ECO:0000256" key="5">
    <source>
        <dbReference type="SAM" id="MobiDB-lite"/>
    </source>
</evidence>
<keyword evidence="2" id="KW-0805">Transcription regulation</keyword>
<dbReference type="Gene3D" id="1.10.10.10">
    <property type="entry name" value="Winged helix-like DNA-binding domain superfamily/Winged helix DNA-binding domain"/>
    <property type="match status" value="1"/>
</dbReference>
<dbReference type="Gene3D" id="1.10.1740.10">
    <property type="match status" value="1"/>
</dbReference>
<dbReference type="PANTHER" id="PTHR43133">
    <property type="entry name" value="RNA POLYMERASE ECF-TYPE SIGMA FACTO"/>
    <property type="match status" value="1"/>
</dbReference>
<evidence type="ECO:0000313" key="9">
    <source>
        <dbReference type="Proteomes" id="UP000605099"/>
    </source>
</evidence>
<reference evidence="9" key="1">
    <citation type="journal article" date="2019" name="Int. J. Syst. Evol. Microbiol.">
        <title>The Global Catalogue of Microorganisms (GCM) 10K type strain sequencing project: providing services to taxonomists for standard genome sequencing and annotation.</title>
        <authorList>
            <consortium name="The Broad Institute Genomics Platform"/>
            <consortium name="The Broad Institute Genome Sequencing Center for Infectious Disease"/>
            <person name="Wu L."/>
            <person name="Ma J."/>
        </authorList>
    </citation>
    <scope>NUCLEOTIDE SEQUENCE [LARGE SCALE GENOMIC DNA]</scope>
    <source>
        <strain evidence="9">CGMCC 1.6784</strain>
    </source>
</reference>
<name>A0ABQ2JJG7_9SPHN</name>
<feature type="region of interest" description="Disordered" evidence="5">
    <location>
        <begin position="89"/>
        <end position="121"/>
    </location>
</feature>
<evidence type="ECO:0000259" key="6">
    <source>
        <dbReference type="Pfam" id="PF04542"/>
    </source>
</evidence>
<evidence type="ECO:0000259" key="7">
    <source>
        <dbReference type="Pfam" id="PF08281"/>
    </source>
</evidence>
<dbReference type="InterPro" id="IPR039425">
    <property type="entry name" value="RNA_pol_sigma-70-like"/>
</dbReference>
<dbReference type="EMBL" id="BMLK01000006">
    <property type="protein sequence ID" value="GGN47665.1"/>
    <property type="molecule type" value="Genomic_DNA"/>
</dbReference>
<keyword evidence="3" id="KW-0731">Sigma factor</keyword>
<accession>A0ABQ2JJG7</accession>
<dbReference type="Proteomes" id="UP000605099">
    <property type="component" value="Unassembled WGS sequence"/>
</dbReference>
<feature type="domain" description="RNA polymerase sigma-70 region 2" evidence="6">
    <location>
        <begin position="33"/>
        <end position="94"/>
    </location>
</feature>
<dbReference type="InterPro" id="IPR013325">
    <property type="entry name" value="RNA_pol_sigma_r2"/>
</dbReference>
<dbReference type="InterPro" id="IPR013249">
    <property type="entry name" value="RNA_pol_sigma70_r4_t2"/>
</dbReference>
<dbReference type="Pfam" id="PF08281">
    <property type="entry name" value="Sigma70_r4_2"/>
    <property type="match status" value="1"/>
</dbReference>
<feature type="region of interest" description="Disordered" evidence="5">
    <location>
        <begin position="181"/>
        <end position="200"/>
    </location>
</feature>
<protein>
    <submittedName>
        <fullName evidence="8">DNA-directed RNA polymerase sigma-70 factor</fullName>
    </submittedName>
</protein>
<dbReference type="InterPro" id="IPR007627">
    <property type="entry name" value="RNA_pol_sigma70_r2"/>
</dbReference>
<dbReference type="SUPFAM" id="SSF88659">
    <property type="entry name" value="Sigma3 and sigma4 domains of RNA polymerase sigma factors"/>
    <property type="match status" value="1"/>
</dbReference>
<gene>
    <name evidence="8" type="ORF">GCM10011349_16300</name>
</gene>
<dbReference type="GO" id="GO:0000428">
    <property type="term" value="C:DNA-directed RNA polymerase complex"/>
    <property type="evidence" value="ECO:0007669"/>
    <property type="project" value="UniProtKB-KW"/>
</dbReference>
<dbReference type="InterPro" id="IPR013324">
    <property type="entry name" value="RNA_pol_sigma_r3/r4-like"/>
</dbReference>
<proteinExistence type="inferred from homology"/>
<dbReference type="RefSeq" id="WP_188819166.1">
    <property type="nucleotide sequence ID" value="NZ_BMLK01000006.1"/>
</dbReference>
<dbReference type="Pfam" id="PF04542">
    <property type="entry name" value="Sigma70_r2"/>
    <property type="match status" value="1"/>
</dbReference>
<evidence type="ECO:0000256" key="3">
    <source>
        <dbReference type="ARBA" id="ARBA00023082"/>
    </source>
</evidence>
<dbReference type="InterPro" id="IPR036388">
    <property type="entry name" value="WH-like_DNA-bd_sf"/>
</dbReference>
<keyword evidence="4" id="KW-0804">Transcription</keyword>
<dbReference type="PANTHER" id="PTHR43133:SF63">
    <property type="entry name" value="RNA POLYMERASE SIGMA FACTOR FECI-RELATED"/>
    <property type="match status" value="1"/>
</dbReference>
<evidence type="ECO:0000256" key="1">
    <source>
        <dbReference type="ARBA" id="ARBA00010641"/>
    </source>
</evidence>
<evidence type="ECO:0000313" key="8">
    <source>
        <dbReference type="EMBL" id="GGN47665.1"/>
    </source>
</evidence>
<keyword evidence="8" id="KW-0240">DNA-directed RNA polymerase</keyword>
<dbReference type="SUPFAM" id="SSF88946">
    <property type="entry name" value="Sigma2 domain of RNA polymerase sigma factors"/>
    <property type="match status" value="1"/>
</dbReference>
<comment type="caution">
    <text evidence="8">The sequence shown here is derived from an EMBL/GenBank/DDBJ whole genome shotgun (WGS) entry which is preliminary data.</text>
</comment>
<comment type="similarity">
    <text evidence="1">Belongs to the sigma-70 factor family. ECF subfamily.</text>
</comment>